<dbReference type="InterPro" id="IPR028202">
    <property type="entry name" value="Reductase_C"/>
</dbReference>
<evidence type="ECO:0000256" key="3">
    <source>
        <dbReference type="ARBA" id="ARBA00022827"/>
    </source>
</evidence>
<dbReference type="Proteomes" id="UP000249165">
    <property type="component" value="Unassembled WGS sequence"/>
</dbReference>
<comment type="caution">
    <text evidence="7">The sequence shown here is derived from an EMBL/GenBank/DDBJ whole genome shotgun (WGS) entry which is preliminary data.</text>
</comment>
<dbReference type="Gene3D" id="3.30.390.30">
    <property type="match status" value="1"/>
</dbReference>
<dbReference type="AlphaFoldDB" id="A0A327YBP4"/>
<dbReference type="GO" id="GO:0016651">
    <property type="term" value="F:oxidoreductase activity, acting on NAD(P)H"/>
    <property type="evidence" value="ECO:0007669"/>
    <property type="project" value="TreeGrafter"/>
</dbReference>
<feature type="domain" description="Reductase C-terminal" evidence="6">
    <location>
        <begin position="325"/>
        <end position="407"/>
    </location>
</feature>
<dbReference type="GO" id="GO:0005737">
    <property type="term" value="C:cytoplasm"/>
    <property type="evidence" value="ECO:0007669"/>
    <property type="project" value="TreeGrafter"/>
</dbReference>
<dbReference type="InterPro" id="IPR023753">
    <property type="entry name" value="FAD/NAD-binding_dom"/>
</dbReference>
<evidence type="ECO:0000313" key="7">
    <source>
        <dbReference type="EMBL" id="RAK18500.1"/>
    </source>
</evidence>
<dbReference type="PANTHER" id="PTHR43557">
    <property type="entry name" value="APOPTOSIS-INDUCING FACTOR 1"/>
    <property type="match status" value="1"/>
</dbReference>
<gene>
    <name evidence="7" type="ORF">ATI53_10125</name>
</gene>
<evidence type="ECO:0000256" key="1">
    <source>
        <dbReference type="ARBA" id="ARBA00001974"/>
    </source>
</evidence>
<dbReference type="OrthoDB" id="7809559at2"/>
<keyword evidence="3" id="KW-0274">FAD</keyword>
<dbReference type="Pfam" id="PF07992">
    <property type="entry name" value="Pyr_redox_2"/>
    <property type="match status" value="1"/>
</dbReference>
<dbReference type="InterPro" id="IPR016156">
    <property type="entry name" value="FAD/NAD-linked_Rdtase_dimer_sf"/>
</dbReference>
<reference evidence="7 8" key="1">
    <citation type="submission" date="2018-06" db="EMBL/GenBank/DDBJ databases">
        <title>Genomic Encyclopedia of Archaeal and Bacterial Type Strains, Phase II (KMG-II): from individual species to whole genera.</title>
        <authorList>
            <person name="Goeker M."/>
        </authorList>
    </citation>
    <scope>NUCLEOTIDE SEQUENCE [LARGE SCALE GENOMIC DNA]</scope>
    <source>
        <strain evidence="7 8">DSM 22011</strain>
    </source>
</reference>
<protein>
    <submittedName>
        <fullName evidence="7">3-phenylpropionate/trans-cinnamate dioxygenase ferredoxin reductase subunit</fullName>
    </submittedName>
</protein>
<keyword evidence="2" id="KW-0285">Flavoprotein</keyword>
<dbReference type="PRINTS" id="PR00368">
    <property type="entry name" value="FADPNR"/>
</dbReference>
<dbReference type="GO" id="GO:0051213">
    <property type="term" value="F:dioxygenase activity"/>
    <property type="evidence" value="ECO:0007669"/>
    <property type="project" value="UniProtKB-KW"/>
</dbReference>
<keyword evidence="8" id="KW-1185">Reference proteome</keyword>
<dbReference type="Pfam" id="PF14759">
    <property type="entry name" value="Reductase_C"/>
    <property type="match status" value="1"/>
</dbReference>
<keyword evidence="7" id="KW-0223">Dioxygenase</keyword>
<evidence type="ECO:0000259" key="5">
    <source>
        <dbReference type="Pfam" id="PF07992"/>
    </source>
</evidence>
<evidence type="ECO:0000256" key="2">
    <source>
        <dbReference type="ARBA" id="ARBA00022630"/>
    </source>
</evidence>
<dbReference type="PRINTS" id="PR00411">
    <property type="entry name" value="PNDRDTASEI"/>
</dbReference>
<evidence type="ECO:0000256" key="4">
    <source>
        <dbReference type="ARBA" id="ARBA00023002"/>
    </source>
</evidence>
<feature type="domain" description="FAD/NAD(P)-binding" evidence="5">
    <location>
        <begin position="9"/>
        <end position="306"/>
    </location>
</feature>
<keyword evidence="4" id="KW-0560">Oxidoreductase</keyword>
<dbReference type="SUPFAM" id="SSF51905">
    <property type="entry name" value="FAD/NAD(P)-binding domain"/>
    <property type="match status" value="2"/>
</dbReference>
<proteinExistence type="predicted"/>
<sequence>MSTDSAINHIVILGAGQSAASAAKTLRNGGYTGDLTLIGEENHLPYERPPLSKALLTGTATEESVCLLTQSFVEQHDIDFRRNVSARSIDREAQHVILSDGAQVPYDRLLIATGSHPRHLGNDLDSKSNVFYLRTIEDARAIRSALVPGGTLLALGAGWIGLEVAATARRLGMDVVVVEMADRACGRSLPNEVGEALIKLHEGHGTRVLLATQVSTIEGTDKVERVTLNNGEVLDISAVIVGIGAVANDDLARAAELEVVDTGGIVVDRFTRTSDPHIYASGDVAVVKVGANLVRFESWANAQDQGVAAAKNMLGQDISYEPNTWFWSDQYDINIQMIGRITDPGATVHTRPGENGRFTNFYVTNGRIDGVITFGQPRDMSFARKLIQKGYEVTGDELVTTENLRKLI</sequence>
<comment type="cofactor">
    <cofactor evidence="1">
        <name>FAD</name>
        <dbReference type="ChEBI" id="CHEBI:57692"/>
    </cofactor>
</comment>
<dbReference type="EMBL" id="QLMG01000012">
    <property type="protein sequence ID" value="RAK18500.1"/>
    <property type="molecule type" value="Genomic_DNA"/>
</dbReference>
<name>A0A327YBP4_9RHOB</name>
<dbReference type="InterPro" id="IPR050446">
    <property type="entry name" value="FAD-oxidoreductase/Apoptosis"/>
</dbReference>
<dbReference type="RefSeq" id="WP_047998175.1">
    <property type="nucleotide sequence ID" value="NZ_LIGK01000054.1"/>
</dbReference>
<dbReference type="PANTHER" id="PTHR43557:SF2">
    <property type="entry name" value="RIESKE DOMAIN-CONTAINING PROTEIN-RELATED"/>
    <property type="match status" value="1"/>
</dbReference>
<accession>A0A327YBP4</accession>
<dbReference type="Gene3D" id="3.50.50.60">
    <property type="entry name" value="FAD/NAD(P)-binding domain"/>
    <property type="match status" value="2"/>
</dbReference>
<dbReference type="SUPFAM" id="SSF55424">
    <property type="entry name" value="FAD/NAD-linked reductases, dimerisation (C-terminal) domain"/>
    <property type="match status" value="1"/>
</dbReference>
<evidence type="ECO:0000313" key="8">
    <source>
        <dbReference type="Proteomes" id="UP000249165"/>
    </source>
</evidence>
<organism evidence="7 8">
    <name type="scientific">Salipiger aestuarii</name>
    <dbReference type="NCBI Taxonomy" id="568098"/>
    <lineage>
        <taxon>Bacteria</taxon>
        <taxon>Pseudomonadati</taxon>
        <taxon>Pseudomonadota</taxon>
        <taxon>Alphaproteobacteria</taxon>
        <taxon>Rhodobacterales</taxon>
        <taxon>Roseobacteraceae</taxon>
        <taxon>Salipiger</taxon>
    </lineage>
</organism>
<evidence type="ECO:0000259" key="6">
    <source>
        <dbReference type="Pfam" id="PF14759"/>
    </source>
</evidence>
<dbReference type="InterPro" id="IPR036188">
    <property type="entry name" value="FAD/NAD-bd_sf"/>
</dbReference>